<dbReference type="Proteomes" id="UP000316079">
    <property type="component" value="Unassembled WGS sequence"/>
</dbReference>
<evidence type="ECO:0000256" key="1">
    <source>
        <dbReference type="SAM" id="MobiDB-lite"/>
    </source>
</evidence>
<gene>
    <name evidence="2" type="ORF">DNTS_004285</name>
</gene>
<feature type="compositionally biased region" description="Basic and acidic residues" evidence="1">
    <location>
        <begin position="23"/>
        <end position="33"/>
    </location>
</feature>
<protein>
    <submittedName>
        <fullName evidence="2">Uncharacterized protein</fullName>
    </submittedName>
</protein>
<organism evidence="2 3">
    <name type="scientific">Danionella cerebrum</name>
    <dbReference type="NCBI Taxonomy" id="2873325"/>
    <lineage>
        <taxon>Eukaryota</taxon>
        <taxon>Metazoa</taxon>
        <taxon>Chordata</taxon>
        <taxon>Craniata</taxon>
        <taxon>Vertebrata</taxon>
        <taxon>Euteleostomi</taxon>
        <taxon>Actinopterygii</taxon>
        <taxon>Neopterygii</taxon>
        <taxon>Teleostei</taxon>
        <taxon>Ostariophysi</taxon>
        <taxon>Cypriniformes</taxon>
        <taxon>Danionidae</taxon>
        <taxon>Danioninae</taxon>
        <taxon>Danionella</taxon>
    </lineage>
</organism>
<evidence type="ECO:0000313" key="3">
    <source>
        <dbReference type="Proteomes" id="UP000316079"/>
    </source>
</evidence>
<feature type="region of interest" description="Disordered" evidence="1">
    <location>
        <begin position="64"/>
        <end position="85"/>
    </location>
</feature>
<name>A0A553RI54_9TELE</name>
<keyword evidence="3" id="KW-1185">Reference proteome</keyword>
<dbReference type="EMBL" id="SRMA01024041">
    <property type="protein sequence ID" value="TRZ01847.1"/>
    <property type="molecule type" value="Genomic_DNA"/>
</dbReference>
<sequence>MPLSNSVPTRDKSSRAAGVNERGASEPERERARERRRRGFVVGEECGNAPALCQTALKGVKAHSASVGKRGGDRAHTHSRSLARSQTHTPPLLLLGFGVICFAAVGDGVERTHYPATCVARGEALMRLETLGKFLKFMNDATLLAEQS</sequence>
<accession>A0A553RI54</accession>
<feature type="region of interest" description="Disordered" evidence="1">
    <location>
        <begin position="1"/>
        <end position="37"/>
    </location>
</feature>
<reference evidence="2 3" key="1">
    <citation type="journal article" date="2019" name="Sci. Data">
        <title>Hybrid genome assembly and annotation of Danionella translucida.</title>
        <authorList>
            <person name="Kadobianskyi M."/>
            <person name="Schulze L."/>
            <person name="Schuelke M."/>
            <person name="Judkewitz B."/>
        </authorList>
    </citation>
    <scope>NUCLEOTIDE SEQUENCE [LARGE SCALE GENOMIC DNA]</scope>
    <source>
        <strain evidence="2 3">Bolton</strain>
    </source>
</reference>
<dbReference type="AlphaFoldDB" id="A0A553RI54"/>
<evidence type="ECO:0000313" key="2">
    <source>
        <dbReference type="EMBL" id="TRZ01847.1"/>
    </source>
</evidence>
<comment type="caution">
    <text evidence="2">The sequence shown here is derived from an EMBL/GenBank/DDBJ whole genome shotgun (WGS) entry which is preliminary data.</text>
</comment>
<proteinExistence type="predicted"/>